<protein>
    <submittedName>
        <fullName evidence="1">Uncharacterized protein</fullName>
    </submittedName>
</protein>
<dbReference type="EnsemblMetazoa" id="AMIN014400-RA">
    <property type="protein sequence ID" value="AMIN014400-PA"/>
    <property type="gene ID" value="AMIN014400"/>
</dbReference>
<dbReference type="AlphaFoldDB" id="A0A182WNY1"/>
<organism evidence="1 2">
    <name type="scientific">Anopheles minimus</name>
    <dbReference type="NCBI Taxonomy" id="112268"/>
    <lineage>
        <taxon>Eukaryota</taxon>
        <taxon>Metazoa</taxon>
        <taxon>Ecdysozoa</taxon>
        <taxon>Arthropoda</taxon>
        <taxon>Hexapoda</taxon>
        <taxon>Insecta</taxon>
        <taxon>Pterygota</taxon>
        <taxon>Neoptera</taxon>
        <taxon>Endopterygota</taxon>
        <taxon>Diptera</taxon>
        <taxon>Nematocera</taxon>
        <taxon>Culicoidea</taxon>
        <taxon>Culicidae</taxon>
        <taxon>Anophelinae</taxon>
        <taxon>Anopheles</taxon>
    </lineage>
</organism>
<reference evidence="1" key="2">
    <citation type="submission" date="2020-05" db="UniProtKB">
        <authorList>
            <consortium name="EnsemblMetazoa"/>
        </authorList>
    </citation>
    <scope>IDENTIFICATION</scope>
    <source>
        <strain evidence="1">MINIMUS1</strain>
    </source>
</reference>
<dbReference type="Proteomes" id="UP000075920">
    <property type="component" value="Unassembled WGS sequence"/>
</dbReference>
<sequence>MASIAARSMLSASKAPDTCPATHVVVFRIFKVTVRGIVQLVAFLPNTQHNRTQPDGKHDDQLRQIEGEKFSFILPQSMIHAEPEH</sequence>
<proteinExistence type="predicted"/>
<evidence type="ECO:0000313" key="1">
    <source>
        <dbReference type="EnsemblMetazoa" id="AMIN014400-PA"/>
    </source>
</evidence>
<evidence type="ECO:0000313" key="2">
    <source>
        <dbReference type="Proteomes" id="UP000075920"/>
    </source>
</evidence>
<reference evidence="2" key="1">
    <citation type="submission" date="2013-03" db="EMBL/GenBank/DDBJ databases">
        <title>The Genome Sequence of Anopheles minimus MINIMUS1.</title>
        <authorList>
            <consortium name="The Broad Institute Genomics Platform"/>
            <person name="Neafsey D.E."/>
            <person name="Walton C."/>
            <person name="Walker B."/>
            <person name="Young S.K."/>
            <person name="Zeng Q."/>
            <person name="Gargeya S."/>
            <person name="Fitzgerald M."/>
            <person name="Haas B."/>
            <person name="Abouelleil A."/>
            <person name="Allen A.W."/>
            <person name="Alvarado L."/>
            <person name="Arachchi H.M."/>
            <person name="Berlin A.M."/>
            <person name="Chapman S.B."/>
            <person name="Gainer-Dewar J."/>
            <person name="Goldberg J."/>
            <person name="Griggs A."/>
            <person name="Gujja S."/>
            <person name="Hansen M."/>
            <person name="Howarth C."/>
            <person name="Imamovic A."/>
            <person name="Ireland A."/>
            <person name="Larimer J."/>
            <person name="McCowan C."/>
            <person name="Murphy C."/>
            <person name="Pearson M."/>
            <person name="Poon T.W."/>
            <person name="Priest M."/>
            <person name="Roberts A."/>
            <person name="Saif S."/>
            <person name="Shea T."/>
            <person name="Sisk P."/>
            <person name="Sykes S."/>
            <person name="Wortman J."/>
            <person name="Nusbaum C."/>
            <person name="Birren B."/>
        </authorList>
    </citation>
    <scope>NUCLEOTIDE SEQUENCE [LARGE SCALE GENOMIC DNA]</scope>
    <source>
        <strain evidence="2">MINIMUS1</strain>
    </source>
</reference>
<accession>A0A182WNY1</accession>
<name>A0A182WNY1_9DIPT</name>
<keyword evidence="2" id="KW-1185">Reference proteome</keyword>
<dbReference type="VEuPathDB" id="VectorBase:AMIN014400"/>